<organism evidence="2 3">
    <name type="scientific">Psychracetigena formicireducens</name>
    <dbReference type="NCBI Taxonomy" id="2986056"/>
    <lineage>
        <taxon>Bacteria</taxon>
        <taxon>Bacillati</taxon>
        <taxon>Candidatus Lithacetigenota</taxon>
        <taxon>Candidatus Psychracetigena</taxon>
    </lineage>
</organism>
<evidence type="ECO:0000313" key="2">
    <source>
        <dbReference type="EMBL" id="MBT9146190.1"/>
    </source>
</evidence>
<dbReference type="Proteomes" id="UP000811545">
    <property type="component" value="Unassembled WGS sequence"/>
</dbReference>
<name>A0A9E2F7A3_PSYF1</name>
<comment type="caution">
    <text evidence="2">The sequence shown here is derived from an EMBL/GenBank/DDBJ whole genome shotgun (WGS) entry which is preliminary data.</text>
</comment>
<keyword evidence="1" id="KW-1133">Transmembrane helix</keyword>
<gene>
    <name evidence="2" type="ORF">DDT42_02072</name>
</gene>
<evidence type="ECO:0000313" key="3">
    <source>
        <dbReference type="Proteomes" id="UP000811545"/>
    </source>
</evidence>
<keyword evidence="1" id="KW-0472">Membrane</keyword>
<reference evidence="2 3" key="1">
    <citation type="journal article" date="2021" name="bioRxiv">
        <title>Unique metabolic strategies in Hadean analogues reveal hints for primordial physiology.</title>
        <authorList>
            <person name="Nobu M.K."/>
            <person name="Nakai R."/>
            <person name="Tamazawa S."/>
            <person name="Mori H."/>
            <person name="Toyoda A."/>
            <person name="Ijiri A."/>
            <person name="Suzuki S."/>
            <person name="Kurokawa K."/>
            <person name="Kamagata Y."/>
            <person name="Tamaki H."/>
        </authorList>
    </citation>
    <scope>NUCLEOTIDE SEQUENCE [LARGE SCALE GENOMIC DNA]</scope>
    <source>
        <strain evidence="2">BS525</strain>
    </source>
</reference>
<accession>A0A9E2F7A3</accession>
<dbReference type="EMBL" id="QLTW01000368">
    <property type="protein sequence ID" value="MBT9146190.1"/>
    <property type="molecule type" value="Genomic_DNA"/>
</dbReference>
<protein>
    <submittedName>
        <fullName evidence="2">Uncharacterized protein</fullName>
    </submittedName>
</protein>
<dbReference type="AlphaFoldDB" id="A0A9E2F7A3"/>
<proteinExistence type="predicted"/>
<sequence>MMKWNGDTGPTRSRSRSRISLAVVIALAAVAIAVFLILKPQQEPSVTTAFITASVKPSTIHRGEVVVLRWQSDNVKELYLTSGTDVRKLDSNGETLVSPTESTVFMFTGSDPSGRALRKEITLIVVQPLPSLLFTVEPTVVRKGGTATLQWTSTDATSVNITEVGDVPVSGTTVVAVKETTEYTITAIGLGGAVTQTVRLTILDSPSMFLVDPKFYHTAELYTVMGIGGKSFQVVGVQVPKGTKVRSPWSGEFYHGWGSIMGQSTLGVTVEYPSVINFQRGVSVDAVGLVFKKQDRMVAKGEIIATTDRDGKIFINFYMNLGDNIASRDEAMFRLHFPQLFNGTK</sequence>
<keyword evidence="1" id="KW-0812">Transmembrane</keyword>
<feature type="transmembrane region" description="Helical" evidence="1">
    <location>
        <begin position="21"/>
        <end position="38"/>
    </location>
</feature>
<evidence type="ECO:0000256" key="1">
    <source>
        <dbReference type="SAM" id="Phobius"/>
    </source>
</evidence>